<dbReference type="Proteomes" id="UP001056120">
    <property type="component" value="Linkage Group LG16"/>
</dbReference>
<accession>A0ACB9FSF4</accession>
<comment type="caution">
    <text evidence="1">The sequence shown here is derived from an EMBL/GenBank/DDBJ whole genome shotgun (WGS) entry which is preliminary data.</text>
</comment>
<name>A0ACB9FSF4_9ASTR</name>
<evidence type="ECO:0000313" key="1">
    <source>
        <dbReference type="EMBL" id="KAI3774052.1"/>
    </source>
</evidence>
<gene>
    <name evidence="1" type="ORF">L1987_48595</name>
</gene>
<organism evidence="1 2">
    <name type="scientific">Smallanthus sonchifolius</name>
    <dbReference type="NCBI Taxonomy" id="185202"/>
    <lineage>
        <taxon>Eukaryota</taxon>
        <taxon>Viridiplantae</taxon>
        <taxon>Streptophyta</taxon>
        <taxon>Embryophyta</taxon>
        <taxon>Tracheophyta</taxon>
        <taxon>Spermatophyta</taxon>
        <taxon>Magnoliopsida</taxon>
        <taxon>eudicotyledons</taxon>
        <taxon>Gunneridae</taxon>
        <taxon>Pentapetalae</taxon>
        <taxon>asterids</taxon>
        <taxon>campanulids</taxon>
        <taxon>Asterales</taxon>
        <taxon>Asteraceae</taxon>
        <taxon>Asteroideae</taxon>
        <taxon>Heliantheae alliance</taxon>
        <taxon>Millerieae</taxon>
        <taxon>Smallanthus</taxon>
    </lineage>
</organism>
<sequence>MHSFDFNLLFCLHFKKPELPPELREKIFKATSDVRKWLPEQEQLPPFFGLSKSAAKRRAKRYDKCVKCGNWSHDGKLQAERSVRKGSNVYYEVRKELRMIKDLGLGMNLLEDKSWWKKDTKLSVVERVIQKIQKPRKALTGRIMGWKFDEDKGMSVSRKGTQVSFSVKVLGSVHGLVHRNSFTDQRDLYSDKDEFTTKYESKQHVGPSNWYQHKTSKTHFCRRLCNWKFIYKNYVMLPEAKIWRSIIRGPQVPMYAKADGTQALKQIENYIDEDYDLVERDLKALSSLTMALSPDIAHSFKDCTSAKQLWQSLEKVFEGNDDMKASRKEMLLQKFNMFNHILGGSLEVQLQRFTKLVTEMMGAKIELSRADLNRKL</sequence>
<reference evidence="2" key="1">
    <citation type="journal article" date="2022" name="Mol. Ecol. Resour.">
        <title>The genomes of chicory, endive, great burdock and yacon provide insights into Asteraceae palaeo-polyploidization history and plant inulin production.</title>
        <authorList>
            <person name="Fan W."/>
            <person name="Wang S."/>
            <person name="Wang H."/>
            <person name="Wang A."/>
            <person name="Jiang F."/>
            <person name="Liu H."/>
            <person name="Zhao H."/>
            <person name="Xu D."/>
            <person name="Zhang Y."/>
        </authorList>
    </citation>
    <scope>NUCLEOTIDE SEQUENCE [LARGE SCALE GENOMIC DNA]</scope>
    <source>
        <strain evidence="2">cv. Yunnan</strain>
    </source>
</reference>
<evidence type="ECO:0000313" key="2">
    <source>
        <dbReference type="Proteomes" id="UP001056120"/>
    </source>
</evidence>
<reference evidence="1 2" key="2">
    <citation type="journal article" date="2022" name="Mol. Ecol. Resour.">
        <title>The genomes of chicory, endive, great burdock and yacon provide insights into Asteraceae paleo-polyploidization history and plant inulin production.</title>
        <authorList>
            <person name="Fan W."/>
            <person name="Wang S."/>
            <person name="Wang H."/>
            <person name="Wang A."/>
            <person name="Jiang F."/>
            <person name="Liu H."/>
            <person name="Zhao H."/>
            <person name="Xu D."/>
            <person name="Zhang Y."/>
        </authorList>
    </citation>
    <scope>NUCLEOTIDE SEQUENCE [LARGE SCALE GENOMIC DNA]</scope>
    <source>
        <strain evidence="2">cv. Yunnan</strain>
        <tissue evidence="1">Leaves</tissue>
    </source>
</reference>
<protein>
    <submittedName>
        <fullName evidence="1">Uncharacterized protein</fullName>
    </submittedName>
</protein>
<proteinExistence type="predicted"/>
<dbReference type="EMBL" id="CM042033">
    <property type="protein sequence ID" value="KAI3774052.1"/>
    <property type="molecule type" value="Genomic_DNA"/>
</dbReference>
<keyword evidence="2" id="KW-1185">Reference proteome</keyword>